<organism evidence="2 3">
    <name type="scientific">Aegilops tauschii subsp. strangulata</name>
    <name type="common">Goatgrass</name>
    <dbReference type="NCBI Taxonomy" id="200361"/>
    <lineage>
        <taxon>Eukaryota</taxon>
        <taxon>Viridiplantae</taxon>
        <taxon>Streptophyta</taxon>
        <taxon>Embryophyta</taxon>
        <taxon>Tracheophyta</taxon>
        <taxon>Spermatophyta</taxon>
        <taxon>Magnoliopsida</taxon>
        <taxon>Liliopsida</taxon>
        <taxon>Poales</taxon>
        <taxon>Poaceae</taxon>
        <taxon>BOP clade</taxon>
        <taxon>Pooideae</taxon>
        <taxon>Triticodae</taxon>
        <taxon>Triticeae</taxon>
        <taxon>Triticinae</taxon>
        <taxon>Aegilops</taxon>
    </lineage>
</organism>
<reference evidence="3" key="1">
    <citation type="journal article" date="2014" name="Science">
        <title>Ancient hybridizations among the ancestral genomes of bread wheat.</title>
        <authorList>
            <consortium name="International Wheat Genome Sequencing Consortium,"/>
            <person name="Marcussen T."/>
            <person name="Sandve S.R."/>
            <person name="Heier L."/>
            <person name="Spannagl M."/>
            <person name="Pfeifer M."/>
            <person name="Jakobsen K.S."/>
            <person name="Wulff B.B."/>
            <person name="Steuernagel B."/>
            <person name="Mayer K.F."/>
            <person name="Olsen O.A."/>
        </authorList>
    </citation>
    <scope>NUCLEOTIDE SEQUENCE [LARGE SCALE GENOMIC DNA]</scope>
    <source>
        <strain evidence="3">cv. AL8/78</strain>
    </source>
</reference>
<evidence type="ECO:0000313" key="2">
    <source>
        <dbReference type="EnsemblPlants" id="AET7Gv20449300.29"/>
    </source>
</evidence>
<name>A0A453R3K9_AEGTS</name>
<accession>A0A453R3K9</accession>
<keyword evidence="3" id="KW-1185">Reference proteome</keyword>
<reference evidence="2" key="3">
    <citation type="journal article" date="2017" name="Nature">
        <title>Genome sequence of the progenitor of the wheat D genome Aegilops tauschii.</title>
        <authorList>
            <person name="Luo M.C."/>
            <person name="Gu Y.Q."/>
            <person name="Puiu D."/>
            <person name="Wang H."/>
            <person name="Twardziok S.O."/>
            <person name="Deal K.R."/>
            <person name="Huo N."/>
            <person name="Zhu T."/>
            <person name="Wang L."/>
            <person name="Wang Y."/>
            <person name="McGuire P.E."/>
            <person name="Liu S."/>
            <person name="Long H."/>
            <person name="Ramasamy R.K."/>
            <person name="Rodriguez J.C."/>
            <person name="Van S.L."/>
            <person name="Yuan L."/>
            <person name="Wang Z."/>
            <person name="Xia Z."/>
            <person name="Xiao L."/>
            <person name="Anderson O.D."/>
            <person name="Ouyang S."/>
            <person name="Liang Y."/>
            <person name="Zimin A.V."/>
            <person name="Pertea G."/>
            <person name="Qi P."/>
            <person name="Bennetzen J.L."/>
            <person name="Dai X."/>
            <person name="Dawson M.W."/>
            <person name="Muller H.G."/>
            <person name="Kugler K."/>
            <person name="Rivarola-Duarte L."/>
            <person name="Spannagl M."/>
            <person name="Mayer K.F.X."/>
            <person name="Lu F.H."/>
            <person name="Bevan M.W."/>
            <person name="Leroy P."/>
            <person name="Li P."/>
            <person name="You F.M."/>
            <person name="Sun Q."/>
            <person name="Liu Z."/>
            <person name="Lyons E."/>
            <person name="Wicker T."/>
            <person name="Salzberg S.L."/>
            <person name="Devos K.M."/>
            <person name="Dvorak J."/>
        </authorList>
    </citation>
    <scope>NUCLEOTIDE SEQUENCE [LARGE SCALE GENOMIC DNA]</scope>
    <source>
        <strain evidence="2">cv. AL8/78</strain>
    </source>
</reference>
<feature type="region of interest" description="Disordered" evidence="1">
    <location>
        <begin position="1"/>
        <end position="20"/>
    </location>
</feature>
<reference evidence="3" key="2">
    <citation type="journal article" date="2017" name="Nat. Plants">
        <title>The Aegilops tauschii genome reveals multiple impacts of transposons.</title>
        <authorList>
            <person name="Zhao G."/>
            <person name="Zou C."/>
            <person name="Li K."/>
            <person name="Wang K."/>
            <person name="Li T."/>
            <person name="Gao L."/>
            <person name="Zhang X."/>
            <person name="Wang H."/>
            <person name="Yang Z."/>
            <person name="Liu X."/>
            <person name="Jiang W."/>
            <person name="Mao L."/>
            <person name="Kong X."/>
            <person name="Jiao Y."/>
            <person name="Jia J."/>
        </authorList>
    </citation>
    <scope>NUCLEOTIDE SEQUENCE [LARGE SCALE GENOMIC DNA]</scope>
    <source>
        <strain evidence="3">cv. AL8/78</strain>
    </source>
</reference>
<evidence type="ECO:0000256" key="1">
    <source>
        <dbReference type="SAM" id="MobiDB-lite"/>
    </source>
</evidence>
<reference evidence="2" key="4">
    <citation type="submission" date="2019-03" db="UniProtKB">
        <authorList>
            <consortium name="EnsemblPlants"/>
        </authorList>
    </citation>
    <scope>IDENTIFICATION</scope>
</reference>
<dbReference type="Proteomes" id="UP000015105">
    <property type="component" value="Chromosome 7D"/>
</dbReference>
<evidence type="ECO:0000313" key="3">
    <source>
        <dbReference type="Proteomes" id="UP000015105"/>
    </source>
</evidence>
<dbReference type="AlphaFoldDB" id="A0A453R3K9"/>
<dbReference type="EnsemblPlants" id="AET7Gv20449300.29">
    <property type="protein sequence ID" value="AET7Gv20449300.29"/>
    <property type="gene ID" value="AET7Gv20449300"/>
</dbReference>
<dbReference type="Gramene" id="AET7Gv20449300.29">
    <property type="protein sequence ID" value="AET7Gv20449300.29"/>
    <property type="gene ID" value="AET7Gv20449300"/>
</dbReference>
<protein>
    <submittedName>
        <fullName evidence="2">Uncharacterized protein</fullName>
    </submittedName>
</protein>
<sequence length="99" mass="11154">MHYEDSNPARVLQERSRKPPDLASYLCSKTKKNAFYSIGPRGKSFFFQRPPFSRSQRGNLNGHPLGPQPVYSARCSIAQVISCKLREKKKANSGIFHAA</sequence>
<reference evidence="2" key="5">
    <citation type="journal article" date="2021" name="G3 (Bethesda)">
        <title>Aegilops tauschii genome assembly Aet v5.0 features greater sequence contiguity and improved annotation.</title>
        <authorList>
            <person name="Wang L."/>
            <person name="Zhu T."/>
            <person name="Rodriguez J.C."/>
            <person name="Deal K.R."/>
            <person name="Dubcovsky J."/>
            <person name="McGuire P.E."/>
            <person name="Lux T."/>
            <person name="Spannagl M."/>
            <person name="Mayer K.F.X."/>
            <person name="Baldrich P."/>
            <person name="Meyers B.C."/>
            <person name="Huo N."/>
            <person name="Gu Y.Q."/>
            <person name="Zhou H."/>
            <person name="Devos K.M."/>
            <person name="Bennetzen J.L."/>
            <person name="Unver T."/>
            <person name="Budak H."/>
            <person name="Gulick P.J."/>
            <person name="Galiba G."/>
            <person name="Kalapos B."/>
            <person name="Nelson D.R."/>
            <person name="Li P."/>
            <person name="You F.M."/>
            <person name="Luo M.C."/>
            <person name="Dvorak J."/>
        </authorList>
    </citation>
    <scope>NUCLEOTIDE SEQUENCE [LARGE SCALE GENOMIC DNA]</scope>
    <source>
        <strain evidence="2">cv. AL8/78</strain>
    </source>
</reference>
<proteinExistence type="predicted"/>